<evidence type="ECO:0000313" key="6">
    <source>
        <dbReference type="Proteomes" id="UP000000768"/>
    </source>
</evidence>
<evidence type="ECO:0000256" key="2">
    <source>
        <dbReference type="ARBA" id="ARBA00023054"/>
    </source>
</evidence>
<gene>
    <name evidence="5" type="ORF">SORBI_3007G028500</name>
</gene>
<name>A0A1B6PFJ6_SORBI</name>
<sequence>MDGADLPSYSAATAADGDRPPESAVDGGVENERAAAPTPERCEAPPPESAVDGGVEDERAAAPTPERCEALASAIAGVLAGALREHEERAAATARSQDEVAAAVDRLNGELDRLLENAPSMIIMQHSARISSIRKRISAMNMLLKSIQRRIDNIDRIISTDHSSPVQKAGNELGSRCPPFFSYHFSSFIFGWS</sequence>
<proteinExistence type="inferred from homology"/>
<dbReference type="STRING" id="4558.A0A1B6PFJ6"/>
<feature type="region of interest" description="Disordered" evidence="4">
    <location>
        <begin position="1"/>
        <end position="65"/>
    </location>
</feature>
<protein>
    <recommendedName>
        <fullName evidence="3">Biogenesis of lysosome-related organelles complex 1 subunit 7</fullName>
    </recommendedName>
</protein>
<dbReference type="Proteomes" id="UP000000768">
    <property type="component" value="Chromosome 7"/>
</dbReference>
<dbReference type="PANTHER" id="PTHR31305">
    <property type="entry name" value="SNARE-ASSOCIATED PROTEIN SNAPIN"/>
    <property type="match status" value="1"/>
</dbReference>
<evidence type="ECO:0000256" key="4">
    <source>
        <dbReference type="SAM" id="MobiDB-lite"/>
    </source>
</evidence>
<dbReference type="GO" id="GO:0030141">
    <property type="term" value="C:secretory granule"/>
    <property type="evidence" value="ECO:0000318"/>
    <property type="project" value="GO_Central"/>
</dbReference>
<dbReference type="GO" id="GO:0008333">
    <property type="term" value="P:endosome to lysosome transport"/>
    <property type="evidence" value="ECO:0000318"/>
    <property type="project" value="GO_Central"/>
</dbReference>
<dbReference type="GO" id="GO:0007040">
    <property type="term" value="P:lysosome organization"/>
    <property type="evidence" value="ECO:0000318"/>
    <property type="project" value="GO_Central"/>
</dbReference>
<dbReference type="GO" id="GO:0031083">
    <property type="term" value="C:BLOC-1 complex"/>
    <property type="evidence" value="ECO:0007669"/>
    <property type="project" value="InterPro"/>
</dbReference>
<accession>A0A1B6PFJ6</accession>
<dbReference type="Gramene" id="KXG24345">
    <property type="protein sequence ID" value="KXG24345"/>
    <property type="gene ID" value="SORBI_3007G028500"/>
</dbReference>
<dbReference type="InterPro" id="IPR017246">
    <property type="entry name" value="Snapin"/>
</dbReference>
<evidence type="ECO:0000256" key="3">
    <source>
        <dbReference type="ARBA" id="ARBA00033330"/>
    </source>
</evidence>
<dbReference type="OMA" id="APSMIIM"/>
<reference evidence="6" key="2">
    <citation type="journal article" date="2018" name="Plant J.">
        <title>The Sorghum bicolor reference genome: improved assembly, gene annotations, a transcriptome atlas, and signatures of genome organization.</title>
        <authorList>
            <person name="McCormick R.F."/>
            <person name="Truong S.K."/>
            <person name="Sreedasyam A."/>
            <person name="Jenkins J."/>
            <person name="Shu S."/>
            <person name="Sims D."/>
            <person name="Kennedy M."/>
            <person name="Amirebrahimi M."/>
            <person name="Weers B.D."/>
            <person name="McKinley B."/>
            <person name="Mattison A."/>
            <person name="Morishige D.T."/>
            <person name="Grimwood J."/>
            <person name="Schmutz J."/>
            <person name="Mullet J.E."/>
        </authorList>
    </citation>
    <scope>NUCLEOTIDE SEQUENCE [LARGE SCALE GENOMIC DNA]</scope>
    <source>
        <strain evidence="6">cv. BTx623</strain>
    </source>
</reference>
<dbReference type="Pfam" id="PF14712">
    <property type="entry name" value="Snapin_Pallidin"/>
    <property type="match status" value="1"/>
</dbReference>
<organism evidence="5 6">
    <name type="scientific">Sorghum bicolor</name>
    <name type="common">Sorghum</name>
    <name type="synonym">Sorghum vulgare</name>
    <dbReference type="NCBI Taxonomy" id="4558"/>
    <lineage>
        <taxon>Eukaryota</taxon>
        <taxon>Viridiplantae</taxon>
        <taxon>Streptophyta</taxon>
        <taxon>Embryophyta</taxon>
        <taxon>Tracheophyta</taxon>
        <taxon>Spermatophyta</taxon>
        <taxon>Magnoliopsida</taxon>
        <taxon>Liliopsida</taxon>
        <taxon>Poales</taxon>
        <taxon>Poaceae</taxon>
        <taxon>PACMAD clade</taxon>
        <taxon>Panicoideae</taxon>
        <taxon>Andropogonodae</taxon>
        <taxon>Andropogoneae</taxon>
        <taxon>Sorghinae</taxon>
        <taxon>Sorghum</taxon>
    </lineage>
</organism>
<keyword evidence="2" id="KW-0175">Coiled coil</keyword>
<dbReference type="InterPro" id="IPR028119">
    <property type="entry name" value="Snapin/Pallidin/Snn1"/>
</dbReference>
<dbReference type="EMBL" id="CM000766">
    <property type="protein sequence ID" value="KXG24345.2"/>
    <property type="molecule type" value="Genomic_DNA"/>
</dbReference>
<evidence type="ECO:0000256" key="1">
    <source>
        <dbReference type="ARBA" id="ARBA00006111"/>
    </source>
</evidence>
<comment type="similarity">
    <text evidence="1">Belongs to the SNAPIN family.</text>
</comment>
<dbReference type="InParanoid" id="A0A1B6PFJ6"/>
<dbReference type="GO" id="GO:0006886">
    <property type="term" value="P:intracellular protein transport"/>
    <property type="evidence" value="ECO:0007669"/>
    <property type="project" value="InterPro"/>
</dbReference>
<dbReference type="GO" id="GO:0032418">
    <property type="term" value="P:lysosome localization"/>
    <property type="evidence" value="ECO:0000318"/>
    <property type="project" value="GO_Central"/>
</dbReference>
<keyword evidence="6" id="KW-1185">Reference proteome</keyword>
<dbReference type="PANTHER" id="PTHR31305:SF2">
    <property type="entry name" value="SNARE-ASSOCIATED PROTEIN SNAPIN"/>
    <property type="match status" value="1"/>
</dbReference>
<reference evidence="5 6" key="1">
    <citation type="journal article" date="2009" name="Nature">
        <title>The Sorghum bicolor genome and the diversification of grasses.</title>
        <authorList>
            <person name="Paterson A.H."/>
            <person name="Bowers J.E."/>
            <person name="Bruggmann R."/>
            <person name="Dubchak I."/>
            <person name="Grimwood J."/>
            <person name="Gundlach H."/>
            <person name="Haberer G."/>
            <person name="Hellsten U."/>
            <person name="Mitros T."/>
            <person name="Poliakov A."/>
            <person name="Schmutz J."/>
            <person name="Spannagl M."/>
            <person name="Tang H."/>
            <person name="Wang X."/>
            <person name="Wicker T."/>
            <person name="Bharti A.K."/>
            <person name="Chapman J."/>
            <person name="Feltus F.A."/>
            <person name="Gowik U."/>
            <person name="Grigoriev I.V."/>
            <person name="Lyons E."/>
            <person name="Maher C.A."/>
            <person name="Martis M."/>
            <person name="Narechania A."/>
            <person name="Otillar R.P."/>
            <person name="Penning B.W."/>
            <person name="Salamov A.A."/>
            <person name="Wang Y."/>
            <person name="Zhang L."/>
            <person name="Carpita N.C."/>
            <person name="Freeling M."/>
            <person name="Gingle A.R."/>
            <person name="Hash C.T."/>
            <person name="Keller B."/>
            <person name="Klein P."/>
            <person name="Kresovich S."/>
            <person name="McCann M.C."/>
            <person name="Ming R."/>
            <person name="Peterson D.G."/>
            <person name="Mehboob-ur-Rahman"/>
            <person name="Ware D."/>
            <person name="Westhoff P."/>
            <person name="Mayer K.F."/>
            <person name="Messing J."/>
            <person name="Rokhsar D.S."/>
        </authorList>
    </citation>
    <scope>NUCLEOTIDE SEQUENCE [LARGE SCALE GENOMIC DNA]</scope>
    <source>
        <strain evidence="6">cv. BTx623</strain>
    </source>
</reference>
<dbReference type="AlphaFoldDB" id="A0A1B6PFJ6"/>
<evidence type="ECO:0000313" key="5">
    <source>
        <dbReference type="EMBL" id="KXG24345.2"/>
    </source>
</evidence>
<dbReference type="GO" id="GO:0000149">
    <property type="term" value="F:SNARE binding"/>
    <property type="evidence" value="ECO:0000318"/>
    <property type="project" value="GO_Central"/>
</dbReference>